<dbReference type="Gene3D" id="3.40.50.300">
    <property type="entry name" value="P-loop containing nucleotide triphosphate hydrolases"/>
    <property type="match status" value="1"/>
</dbReference>
<keyword evidence="1" id="KW-0175">Coiled coil</keyword>
<organism evidence="2 3">
    <name type="scientific">Flavobacterium algoritolerans</name>
    <dbReference type="NCBI Taxonomy" id="3041254"/>
    <lineage>
        <taxon>Bacteria</taxon>
        <taxon>Pseudomonadati</taxon>
        <taxon>Bacteroidota</taxon>
        <taxon>Flavobacteriia</taxon>
        <taxon>Flavobacteriales</taxon>
        <taxon>Flavobacteriaceae</taxon>
        <taxon>Flavobacterium</taxon>
    </lineage>
</organism>
<protein>
    <submittedName>
        <fullName evidence="2">AAA family ATPase</fullName>
    </submittedName>
</protein>
<evidence type="ECO:0000256" key="1">
    <source>
        <dbReference type="SAM" id="Coils"/>
    </source>
</evidence>
<dbReference type="Proteomes" id="UP001243403">
    <property type="component" value="Unassembled WGS sequence"/>
</dbReference>
<evidence type="ECO:0000313" key="3">
    <source>
        <dbReference type="Proteomes" id="UP001243403"/>
    </source>
</evidence>
<sequence length="613" mass="71907">MKIIESIRIKYYRSILNTTRGNQTYLNTTDLNIIVGSNDVGKSNYLKALNLFFNNCSDTNQIFNFWNDFSFQRHGIRKEENRIEIELIINPPKKQYFKNEGSIKWTKIWKENSNTPTETFQYINGGHFTNNNRGAYYKWLKKIKFKYIPAIKSEKYFSDLMYNLYDVLQKDTHELEQEFNKQIKDKTALISEQIGRRLGIESVLQFKGSFRDLFDTLQFGSIDGKLMLKHRGDGVKVRHIPVILQSIAEAELKEIRNREPISNTIWGFEEPENNLEFDSAKKLAESFMEYTKKIHFQDGINSQYDEGIQIFITTHSPIFYTLSNQNSQNINSFYVSKNEEGISHIRQITNEQNIVIENEMKLLPLFELSKHWKDINQKIDNLKEENLIVKNELNSFTNRHKCIFLTEDENQGLVEKFLKSNGFNIAEVDLRSYKGCTNIGSAEVLSSYLKDKFKESCPQVVVHRDKDYLTPSEVLSEKEKFKQKGIKLFITKGTDIESYFVKKEHLIKCHPEIPTEHFDVILRKALDEKKSIAINALKRKDYGDKDKDKNSHLSIYLDDYYSKNEDYLFHGKEVFRSVKGLIQNFTKSNAKIEIESNTLFDEELSSISKEIWN</sequence>
<dbReference type="InterPro" id="IPR027417">
    <property type="entry name" value="P-loop_NTPase"/>
</dbReference>
<dbReference type="PANTHER" id="PTHR43581">
    <property type="entry name" value="ATP/GTP PHOSPHATASE"/>
    <property type="match status" value="1"/>
</dbReference>
<reference evidence="2 3" key="1">
    <citation type="submission" date="2023-04" db="EMBL/GenBank/DDBJ databases">
        <title>Two novel species of Flavobacterium.</title>
        <authorList>
            <person name="Liu Q."/>
            <person name="Xin Y.-H."/>
        </authorList>
    </citation>
    <scope>NUCLEOTIDE SEQUENCE [LARGE SCALE GENOMIC DNA]</scope>
    <source>
        <strain evidence="2 3">LB1P51</strain>
    </source>
</reference>
<keyword evidence="3" id="KW-1185">Reference proteome</keyword>
<evidence type="ECO:0000313" key="2">
    <source>
        <dbReference type="EMBL" id="MDI5895940.1"/>
    </source>
</evidence>
<feature type="coiled-coil region" evidence="1">
    <location>
        <begin position="372"/>
        <end position="399"/>
    </location>
</feature>
<name>A0ABT6VDS8_9FLAO</name>
<proteinExistence type="predicted"/>
<accession>A0ABT6VDS8</accession>
<comment type="caution">
    <text evidence="2">The sequence shown here is derived from an EMBL/GenBank/DDBJ whole genome shotgun (WGS) entry which is preliminary data.</text>
</comment>
<dbReference type="SUPFAM" id="SSF52540">
    <property type="entry name" value="P-loop containing nucleoside triphosphate hydrolases"/>
    <property type="match status" value="1"/>
</dbReference>
<dbReference type="EMBL" id="JASCRZ010000006">
    <property type="protein sequence ID" value="MDI5895940.1"/>
    <property type="molecule type" value="Genomic_DNA"/>
</dbReference>
<dbReference type="PANTHER" id="PTHR43581:SF4">
    <property type="entry name" value="ATP_GTP PHOSPHATASE"/>
    <property type="match status" value="1"/>
</dbReference>
<gene>
    <name evidence="2" type="ORF">QLS65_13650</name>
</gene>
<dbReference type="RefSeq" id="WP_282718388.1">
    <property type="nucleotide sequence ID" value="NZ_JASCRZ010000006.1"/>
</dbReference>
<dbReference type="InterPro" id="IPR051396">
    <property type="entry name" value="Bact_Antivir_Def_Nuclease"/>
</dbReference>